<comment type="subcellular location">
    <subcellularLocation>
        <location evidence="1">Cell membrane</location>
        <topology evidence="1">Multi-pass membrane protein</topology>
    </subcellularLocation>
</comment>
<feature type="compositionally biased region" description="Gly residues" evidence="6">
    <location>
        <begin position="1"/>
        <end position="14"/>
    </location>
</feature>
<evidence type="ECO:0000256" key="6">
    <source>
        <dbReference type="SAM" id="MobiDB-lite"/>
    </source>
</evidence>
<keyword evidence="4 7" id="KW-1133">Transmembrane helix</keyword>
<organism evidence="8 9">
    <name type="scientific">Polyangium fumosum</name>
    <dbReference type="NCBI Taxonomy" id="889272"/>
    <lineage>
        <taxon>Bacteria</taxon>
        <taxon>Pseudomonadati</taxon>
        <taxon>Myxococcota</taxon>
        <taxon>Polyangia</taxon>
        <taxon>Polyangiales</taxon>
        <taxon>Polyangiaceae</taxon>
        <taxon>Polyangium</taxon>
    </lineage>
</organism>
<feature type="transmembrane region" description="Helical" evidence="7">
    <location>
        <begin position="294"/>
        <end position="317"/>
    </location>
</feature>
<feature type="transmembrane region" description="Helical" evidence="7">
    <location>
        <begin position="178"/>
        <end position="198"/>
    </location>
</feature>
<keyword evidence="2" id="KW-1003">Cell membrane</keyword>
<keyword evidence="3 7" id="KW-0812">Transmembrane</keyword>
<dbReference type="NCBIfam" id="TIGR00765">
    <property type="entry name" value="yihY_not_rbn"/>
    <property type="match status" value="1"/>
</dbReference>
<evidence type="ECO:0000256" key="3">
    <source>
        <dbReference type="ARBA" id="ARBA00022692"/>
    </source>
</evidence>
<name>A0A4V5PMG3_9BACT</name>
<dbReference type="Pfam" id="PF03631">
    <property type="entry name" value="Virul_fac_BrkB"/>
    <property type="match status" value="1"/>
</dbReference>
<dbReference type="EMBL" id="SSMQ01000030">
    <property type="protein sequence ID" value="TKD03293.1"/>
    <property type="molecule type" value="Genomic_DNA"/>
</dbReference>
<gene>
    <name evidence="8" type="ORF">E8A74_26540</name>
</gene>
<evidence type="ECO:0000313" key="8">
    <source>
        <dbReference type="EMBL" id="TKD03293.1"/>
    </source>
</evidence>
<keyword evidence="5 7" id="KW-0472">Membrane</keyword>
<dbReference type="Proteomes" id="UP000309215">
    <property type="component" value="Unassembled WGS sequence"/>
</dbReference>
<evidence type="ECO:0000313" key="9">
    <source>
        <dbReference type="Proteomes" id="UP000309215"/>
    </source>
</evidence>
<dbReference type="OrthoDB" id="9781030at2"/>
<proteinExistence type="predicted"/>
<dbReference type="PANTHER" id="PTHR30213">
    <property type="entry name" value="INNER MEMBRANE PROTEIN YHJD"/>
    <property type="match status" value="1"/>
</dbReference>
<dbReference type="InterPro" id="IPR017039">
    <property type="entry name" value="Virul_fac_BrkB"/>
</dbReference>
<dbReference type="AlphaFoldDB" id="A0A4V5PMG3"/>
<comment type="caution">
    <text evidence="8">The sequence shown here is derived from an EMBL/GenBank/DDBJ whole genome shotgun (WGS) entry which is preliminary data.</text>
</comment>
<feature type="region of interest" description="Disordered" evidence="6">
    <location>
        <begin position="1"/>
        <end position="48"/>
    </location>
</feature>
<feature type="transmembrane region" description="Helical" evidence="7">
    <location>
        <begin position="329"/>
        <end position="349"/>
    </location>
</feature>
<feature type="transmembrane region" description="Helical" evidence="7">
    <location>
        <begin position="219"/>
        <end position="244"/>
    </location>
</feature>
<evidence type="ECO:0000256" key="2">
    <source>
        <dbReference type="ARBA" id="ARBA00022475"/>
    </source>
</evidence>
<protein>
    <submittedName>
        <fullName evidence="8">YihY/virulence factor BrkB family protein</fullName>
    </submittedName>
</protein>
<evidence type="ECO:0000256" key="5">
    <source>
        <dbReference type="ARBA" id="ARBA00023136"/>
    </source>
</evidence>
<accession>A0A4V5PMG3</accession>
<dbReference type="PANTHER" id="PTHR30213:SF0">
    <property type="entry name" value="UPF0761 MEMBRANE PROTEIN YIHY"/>
    <property type="match status" value="1"/>
</dbReference>
<keyword evidence="9" id="KW-1185">Reference proteome</keyword>
<reference evidence="8 9" key="1">
    <citation type="submission" date="2019-04" db="EMBL/GenBank/DDBJ databases">
        <authorList>
            <person name="Li Y."/>
            <person name="Wang J."/>
        </authorList>
    </citation>
    <scope>NUCLEOTIDE SEQUENCE [LARGE SCALE GENOMIC DNA]</scope>
    <source>
        <strain evidence="8 9">DSM 14668</strain>
    </source>
</reference>
<feature type="transmembrane region" description="Helical" evidence="7">
    <location>
        <begin position="264"/>
        <end position="282"/>
    </location>
</feature>
<evidence type="ECO:0000256" key="1">
    <source>
        <dbReference type="ARBA" id="ARBA00004651"/>
    </source>
</evidence>
<feature type="transmembrane region" description="Helical" evidence="7">
    <location>
        <begin position="115"/>
        <end position="138"/>
    </location>
</feature>
<dbReference type="GO" id="GO:0005886">
    <property type="term" value="C:plasma membrane"/>
    <property type="evidence" value="ECO:0007669"/>
    <property type="project" value="UniProtKB-SubCell"/>
</dbReference>
<evidence type="ECO:0000256" key="4">
    <source>
        <dbReference type="ARBA" id="ARBA00022989"/>
    </source>
</evidence>
<evidence type="ECO:0000256" key="7">
    <source>
        <dbReference type="SAM" id="Phobius"/>
    </source>
</evidence>
<sequence length="377" mass="41313">MGCTGGCEEGGAGEPWGESSAHGRRVQEARRAGNRPASGLPRGGVMRSHLPLGVQSRSRRAHARWRRLSRADRGDARRTLVPFGRLIRPGVGVRRFVKDLYREFREDQISTGAAALAYFLMLSIFPAAIFLLSLLPYLPIPDLEPAIMDLLGELMPTQAAELFTTTIDRVLSERRGGLLSVGLLGTLWAASNGLNAVIQQLNVTYDVRETRPFWKTRGMSLLLVLLFGALVVTAFGLIVFGGILQREVAEIIGWSGALLRLFSAFRWMVILGFLLTAFAVVYSFGPNVEQRFRFISPGAVFGVGVVILAALGFRFYVANFGKYEATYGSLGAVIVLLLWLYVVGIVILLGSEVNSLLEHYAQNGTRKGERQRPGSNA</sequence>